<dbReference type="InterPro" id="IPR036390">
    <property type="entry name" value="WH_DNA-bd_sf"/>
</dbReference>
<dbReference type="InterPro" id="IPR043129">
    <property type="entry name" value="ATPase_NBD"/>
</dbReference>
<dbReference type="SUPFAM" id="SSF46785">
    <property type="entry name" value="Winged helix' DNA-binding domain"/>
    <property type="match status" value="1"/>
</dbReference>
<dbReference type="EMBL" id="JADPRT010000008">
    <property type="protein sequence ID" value="MBF9070539.1"/>
    <property type="molecule type" value="Genomic_DNA"/>
</dbReference>
<evidence type="ECO:0000313" key="2">
    <source>
        <dbReference type="EMBL" id="MBF9070539.1"/>
    </source>
</evidence>
<sequence length="379" mass="38517">MASLSSSHSAASADSAAQAASTVAADTSAARPGANLTALRDHNAAAVLTLVRAAGAGGVSRVELARGSGLTAQAISKIVQRLLEDGLVAESGRGASTGGKPRTLLTLVPDARWALGVQLGRDALTVLRADLAGRVVDSRHLPIDLAGWGPGPVLDLLAEEVGRQLASVAREQVLGVGVASPGPLDQQAGVLHEVTGAPAWNRFPLRDAVADRLGLAAEIEKDSTAGVLSVLGSPNRAFIHLDHGLGAGLVLGGAVQRGARTNAGEFGHQVLDPAGPRCRCGNQGCLEALWQAAATPDQAARLLGEGVANLVRLLDLDEVVLGGREVADAPETYLAAVREVLDARLPDPSWQRVSLTAAPAGRDAVALGAAGLVLARVFG</sequence>
<protein>
    <submittedName>
        <fullName evidence="2">ROK family transcriptional regulator</fullName>
    </submittedName>
</protein>
<dbReference type="GO" id="GO:0003700">
    <property type="term" value="F:DNA-binding transcription factor activity"/>
    <property type="evidence" value="ECO:0007669"/>
    <property type="project" value="InterPro"/>
</dbReference>
<dbReference type="Gene3D" id="3.30.420.40">
    <property type="match status" value="3"/>
</dbReference>
<dbReference type="Proteomes" id="UP000657385">
    <property type="component" value="Unassembled WGS sequence"/>
</dbReference>
<dbReference type="InterPro" id="IPR036388">
    <property type="entry name" value="WH-like_DNA-bd_sf"/>
</dbReference>
<comment type="similarity">
    <text evidence="1">Belongs to the ROK (NagC/XylR) family.</text>
</comment>
<keyword evidence="3" id="KW-1185">Reference proteome</keyword>
<evidence type="ECO:0000256" key="1">
    <source>
        <dbReference type="ARBA" id="ARBA00006479"/>
    </source>
</evidence>
<reference evidence="2" key="1">
    <citation type="submission" date="2020-11" db="EMBL/GenBank/DDBJ databases">
        <title>Isolation and identification of active actinomycetes.</title>
        <authorList>
            <person name="Yu B."/>
        </authorList>
    </citation>
    <scope>NUCLEOTIDE SEQUENCE</scope>
    <source>
        <strain evidence="2">NEAU-YB345</strain>
    </source>
</reference>
<accession>A0A931B554</accession>
<organism evidence="2 3">
    <name type="scientific">Streptacidiphilus fuscans</name>
    <dbReference type="NCBI Taxonomy" id="2789292"/>
    <lineage>
        <taxon>Bacteria</taxon>
        <taxon>Bacillati</taxon>
        <taxon>Actinomycetota</taxon>
        <taxon>Actinomycetes</taxon>
        <taxon>Kitasatosporales</taxon>
        <taxon>Streptomycetaceae</taxon>
        <taxon>Streptacidiphilus</taxon>
    </lineage>
</organism>
<dbReference type="InterPro" id="IPR049874">
    <property type="entry name" value="ROK_cs"/>
</dbReference>
<dbReference type="Pfam" id="PF00480">
    <property type="entry name" value="ROK"/>
    <property type="match status" value="2"/>
</dbReference>
<dbReference type="InterPro" id="IPR000600">
    <property type="entry name" value="ROK"/>
</dbReference>
<name>A0A931B554_9ACTN</name>
<dbReference type="AlphaFoldDB" id="A0A931B554"/>
<gene>
    <name evidence="2" type="ORF">I2501_21170</name>
</gene>
<comment type="caution">
    <text evidence="2">The sequence shown here is derived from an EMBL/GenBank/DDBJ whole genome shotgun (WGS) entry which is preliminary data.</text>
</comment>
<dbReference type="RefSeq" id="WP_196195700.1">
    <property type="nucleotide sequence ID" value="NZ_JADPRT010000008.1"/>
</dbReference>
<dbReference type="Gene3D" id="1.10.10.10">
    <property type="entry name" value="Winged helix-like DNA-binding domain superfamily/Winged helix DNA-binding domain"/>
    <property type="match status" value="1"/>
</dbReference>
<dbReference type="SUPFAM" id="SSF53067">
    <property type="entry name" value="Actin-like ATPase domain"/>
    <property type="match status" value="1"/>
</dbReference>
<dbReference type="PANTHER" id="PTHR18964">
    <property type="entry name" value="ROK (REPRESSOR, ORF, KINASE) FAMILY"/>
    <property type="match status" value="1"/>
</dbReference>
<dbReference type="PANTHER" id="PTHR18964:SF173">
    <property type="entry name" value="GLUCOKINASE"/>
    <property type="match status" value="1"/>
</dbReference>
<dbReference type="PROSITE" id="PS01125">
    <property type="entry name" value="ROK"/>
    <property type="match status" value="1"/>
</dbReference>
<proteinExistence type="inferred from homology"/>
<evidence type="ECO:0000313" key="3">
    <source>
        <dbReference type="Proteomes" id="UP000657385"/>
    </source>
</evidence>